<evidence type="ECO:0000256" key="3">
    <source>
        <dbReference type="ARBA" id="ARBA00022729"/>
    </source>
</evidence>
<evidence type="ECO:0000256" key="4">
    <source>
        <dbReference type="SAM" id="SignalP"/>
    </source>
</evidence>
<dbReference type="STRING" id="1000565.METUNv1_01231"/>
<reference evidence="5 6" key="1">
    <citation type="journal article" date="2011" name="J. Bacteriol.">
        <title>Genome sequence of Methyloversatilis universalis FAM5T, a methylotrophic representative of the order Rhodocyclales.</title>
        <authorList>
            <person name="Kittichotirat W."/>
            <person name="Good N.M."/>
            <person name="Hall R."/>
            <person name="Bringel F."/>
            <person name="Lajus A."/>
            <person name="Medigue C."/>
            <person name="Smalley N.E."/>
            <person name="Beck D."/>
            <person name="Bumgarner R."/>
            <person name="Vuilleumier S."/>
            <person name="Kalyuzhnaya M.G."/>
        </authorList>
    </citation>
    <scope>NUCLEOTIDE SEQUENCE [LARGE SCALE GENOMIC DNA]</scope>
    <source>
        <strain evidence="6">ATCC BAA-1314 / JCM 13912 / FAM5</strain>
    </source>
</reference>
<evidence type="ECO:0000256" key="2">
    <source>
        <dbReference type="ARBA" id="ARBA00022723"/>
    </source>
</evidence>
<feature type="signal peptide" evidence="4">
    <location>
        <begin position="1"/>
        <end position="19"/>
    </location>
</feature>
<gene>
    <name evidence="5" type="ORF">METUNv1_01231</name>
</gene>
<dbReference type="SUPFAM" id="SSF53850">
    <property type="entry name" value="Periplasmic binding protein-like II"/>
    <property type="match status" value="1"/>
</dbReference>
<evidence type="ECO:0000313" key="5">
    <source>
        <dbReference type="EMBL" id="EGK72466.1"/>
    </source>
</evidence>
<organism evidence="5 6">
    <name type="scientific">Methyloversatilis universalis (strain ATCC BAA-1314 / DSM 25237 / JCM 13912 / CCUG 52030 / FAM5)</name>
    <dbReference type="NCBI Taxonomy" id="1000565"/>
    <lineage>
        <taxon>Bacteria</taxon>
        <taxon>Pseudomonadati</taxon>
        <taxon>Pseudomonadota</taxon>
        <taxon>Betaproteobacteria</taxon>
        <taxon>Nitrosomonadales</taxon>
        <taxon>Sterolibacteriaceae</taxon>
        <taxon>Methyloversatilis</taxon>
    </lineage>
</organism>
<dbReference type="InterPro" id="IPR005950">
    <property type="entry name" value="ModA"/>
</dbReference>
<keyword evidence="2" id="KW-0479">Metal-binding</keyword>
<dbReference type="NCBIfam" id="NF002917">
    <property type="entry name" value="PRK03537.1-3"/>
    <property type="match status" value="1"/>
</dbReference>
<dbReference type="GO" id="GO:0015689">
    <property type="term" value="P:molybdate ion transport"/>
    <property type="evidence" value="ECO:0007669"/>
    <property type="project" value="InterPro"/>
</dbReference>
<dbReference type="eggNOG" id="COG0725">
    <property type="taxonomic scope" value="Bacteria"/>
</dbReference>
<comment type="caution">
    <text evidence="5">The sequence shown here is derived from an EMBL/GenBank/DDBJ whole genome shotgun (WGS) entry which is preliminary data.</text>
</comment>
<dbReference type="GO" id="GO:0046872">
    <property type="term" value="F:metal ion binding"/>
    <property type="evidence" value="ECO:0007669"/>
    <property type="project" value="UniProtKB-KW"/>
</dbReference>
<dbReference type="GO" id="GO:0030973">
    <property type="term" value="F:molybdate ion binding"/>
    <property type="evidence" value="ECO:0007669"/>
    <property type="project" value="TreeGrafter"/>
</dbReference>
<dbReference type="NCBIfam" id="TIGR01256">
    <property type="entry name" value="modA"/>
    <property type="match status" value="1"/>
</dbReference>
<feature type="chain" id="PRO_5003327137" evidence="4">
    <location>
        <begin position="20"/>
        <end position="261"/>
    </location>
</feature>
<proteinExistence type="inferred from homology"/>
<keyword evidence="3 4" id="KW-0732">Signal</keyword>
<dbReference type="Proteomes" id="UP000005019">
    <property type="component" value="Unassembled WGS sequence"/>
</dbReference>
<dbReference type="PANTHER" id="PTHR30632:SF0">
    <property type="entry name" value="SULFATE-BINDING PROTEIN"/>
    <property type="match status" value="1"/>
</dbReference>
<dbReference type="PANTHER" id="PTHR30632">
    <property type="entry name" value="MOLYBDATE-BINDING PERIPLASMIC PROTEIN"/>
    <property type="match status" value="1"/>
</dbReference>
<dbReference type="AlphaFoldDB" id="F5RAL7"/>
<keyword evidence="6" id="KW-1185">Reference proteome</keyword>
<dbReference type="Gene3D" id="3.40.190.10">
    <property type="entry name" value="Periplasmic binding protein-like II"/>
    <property type="match status" value="2"/>
</dbReference>
<evidence type="ECO:0000313" key="6">
    <source>
        <dbReference type="Proteomes" id="UP000005019"/>
    </source>
</evidence>
<dbReference type="EMBL" id="AFHG01000036">
    <property type="protein sequence ID" value="EGK72466.1"/>
    <property type="molecule type" value="Genomic_DNA"/>
</dbReference>
<sequence length="261" mass="27017">MRALIVAVCTSLLSGAALADGASVHAAGSLKAVFTQLGKLYAEQGGAAPRFEFGPSGVLRDKIAGGAKADLFASANMSHPQTFVDAGKAAKVERFARNELCLLVRPGLAVTPGNALDHMLRRDLKLGMSTPKADPSGDYAVQMFERADALRPGAGRALLARGRTLTGAADSPKPPGGRNAYAWVVDSGQADLFVTYCTNVRLAKQEVPALQEVALPPELSVGADYGLVVLSGAGSEGERFARFLLSAPARAVLAADGFALP</sequence>
<dbReference type="InterPro" id="IPR050682">
    <property type="entry name" value="ModA/WtpA"/>
</dbReference>
<protein>
    <submittedName>
        <fullName evidence="5">Molybdate ABC transporter, periplasmic molybdate-binding protein</fullName>
    </submittedName>
</protein>
<name>F5RAL7_METUF</name>
<dbReference type="RefSeq" id="WP_008059836.1">
    <property type="nucleotide sequence ID" value="NZ_AFHG01000036.1"/>
</dbReference>
<comment type="similarity">
    <text evidence="1">Belongs to the bacterial solute-binding protein ModA family.</text>
</comment>
<evidence type="ECO:0000256" key="1">
    <source>
        <dbReference type="ARBA" id="ARBA00009175"/>
    </source>
</evidence>
<dbReference type="Pfam" id="PF13531">
    <property type="entry name" value="SBP_bac_11"/>
    <property type="match status" value="1"/>
</dbReference>
<accession>F5RAL7</accession>